<reference evidence="1 2" key="1">
    <citation type="submission" date="2024-06" db="EMBL/GenBank/DDBJ databases">
        <title>Genomic Encyclopedia of Type Strains, Phase IV (KMG-IV): sequencing the most valuable type-strain genomes for metagenomic binning, comparative biology and taxonomic classification.</title>
        <authorList>
            <person name="Goeker M."/>
        </authorList>
    </citation>
    <scope>NUCLEOTIDE SEQUENCE [LARGE SCALE GENOMIC DNA]</scope>
    <source>
        <strain evidence="1 2">DSM 19730</strain>
    </source>
</reference>
<dbReference type="RefSeq" id="WP_354152353.1">
    <property type="nucleotide sequence ID" value="NZ_JBEPMN010000012.1"/>
</dbReference>
<dbReference type="EMBL" id="JBEPMN010000012">
    <property type="protein sequence ID" value="MET3662500.1"/>
    <property type="molecule type" value="Genomic_DNA"/>
</dbReference>
<name>A0ABV2KPG5_9HYPH</name>
<evidence type="ECO:0008006" key="3">
    <source>
        <dbReference type="Google" id="ProtNLM"/>
    </source>
</evidence>
<evidence type="ECO:0000313" key="1">
    <source>
        <dbReference type="EMBL" id="MET3662500.1"/>
    </source>
</evidence>
<accession>A0ABV2KPG5</accession>
<proteinExistence type="predicted"/>
<dbReference type="InterPro" id="IPR021508">
    <property type="entry name" value="Gp17-like"/>
</dbReference>
<protein>
    <recommendedName>
        <fullName evidence="3">DUF3168 domain-containing protein</fullName>
    </recommendedName>
</protein>
<dbReference type="Proteomes" id="UP001549143">
    <property type="component" value="Unassembled WGS sequence"/>
</dbReference>
<gene>
    <name evidence="1" type="ORF">ABID44_002838</name>
</gene>
<keyword evidence="2" id="KW-1185">Reference proteome</keyword>
<evidence type="ECO:0000313" key="2">
    <source>
        <dbReference type="Proteomes" id="UP001549143"/>
    </source>
</evidence>
<organism evidence="1 2">
    <name type="scientific">Aquamicrobium ahrensii</name>
    <dbReference type="NCBI Taxonomy" id="469551"/>
    <lineage>
        <taxon>Bacteria</taxon>
        <taxon>Pseudomonadati</taxon>
        <taxon>Pseudomonadota</taxon>
        <taxon>Alphaproteobacteria</taxon>
        <taxon>Hyphomicrobiales</taxon>
        <taxon>Phyllobacteriaceae</taxon>
        <taxon>Aquamicrobium</taxon>
    </lineage>
</organism>
<sequence length="122" mass="13230">MEQELTALLTSAAPRRFWGRAPQTPAPARPYITLSRVSGVRRYHNQGADDLVASRVQIDVYGDTYVSAQNTGNAVIAVLSGYHGGTLQGVFIDSQRDLSGIDGSDPNELFRMSIDVIVRHAG</sequence>
<comment type="caution">
    <text evidence="1">The sequence shown here is derived from an EMBL/GenBank/DDBJ whole genome shotgun (WGS) entry which is preliminary data.</text>
</comment>
<dbReference type="Pfam" id="PF11367">
    <property type="entry name" value="Tail_completion_gp17"/>
    <property type="match status" value="1"/>
</dbReference>